<gene>
    <name evidence="3" type="ORF">FHR99_001089</name>
</gene>
<sequence length="253" mass="26477">MGTYAMTGGATGIGAAIRKHLENAGHRLIVVDLKDADINADLSSEAGRAEALNGIKSQAGEGLDGFIACAGVSGSVPVKPLIPSVNYFGAVELVEGLRELLAARRGSVVLISSNSAPMDTRADYVDTLLAGDEAAARTVAEDTDGHALYSGSKQALARWMRRNTQAYAAEGIRLNAVAPGYTRTPMTEAVAKDPAYADAIQQFLDSIPLKRAGEPEDMAKAVSYLLSDDASFVCGSVLFVDGGHDAMLRPDSF</sequence>
<keyword evidence="4" id="KW-1185">Reference proteome</keyword>
<dbReference type="RefSeq" id="WP_183409514.1">
    <property type="nucleotide sequence ID" value="NZ_JACHWY010000001.1"/>
</dbReference>
<evidence type="ECO:0000256" key="1">
    <source>
        <dbReference type="ARBA" id="ARBA00006484"/>
    </source>
</evidence>
<protein>
    <submittedName>
        <fullName evidence="3">NAD(P)-dependent dehydrogenase (Short-subunit alcohol dehydrogenase family)</fullName>
    </submittedName>
</protein>
<dbReference type="PANTHER" id="PTHR43008">
    <property type="entry name" value="BENZIL REDUCTASE"/>
    <property type="match status" value="1"/>
</dbReference>
<accession>A0A7W4W3M5</accession>
<evidence type="ECO:0000313" key="4">
    <source>
        <dbReference type="Proteomes" id="UP000537130"/>
    </source>
</evidence>
<dbReference type="Pfam" id="PF00106">
    <property type="entry name" value="adh_short"/>
    <property type="match status" value="1"/>
</dbReference>
<comment type="caution">
    <text evidence="3">The sequence shown here is derived from an EMBL/GenBank/DDBJ whole genome shotgun (WGS) entry which is preliminary data.</text>
</comment>
<dbReference type="Pfam" id="PF13561">
    <property type="entry name" value="adh_short_C2"/>
    <property type="match status" value="1"/>
</dbReference>
<dbReference type="Gene3D" id="3.40.50.720">
    <property type="entry name" value="NAD(P)-binding Rossmann-like Domain"/>
    <property type="match status" value="1"/>
</dbReference>
<dbReference type="AlphaFoldDB" id="A0A7W4W3M5"/>
<evidence type="ECO:0000313" key="3">
    <source>
        <dbReference type="EMBL" id="MBB3046853.1"/>
    </source>
</evidence>
<dbReference type="PRINTS" id="PR00081">
    <property type="entry name" value="GDHRDH"/>
</dbReference>
<dbReference type="PANTHER" id="PTHR43008:SF4">
    <property type="entry name" value="CHAIN DEHYDROGENASE, PUTATIVE (AFU_ORTHOLOGUE AFUA_4G08710)-RELATED"/>
    <property type="match status" value="1"/>
</dbReference>
<reference evidence="3 4" key="1">
    <citation type="submission" date="2020-08" db="EMBL/GenBank/DDBJ databases">
        <title>Genomic Encyclopedia of Type Strains, Phase III (KMG-III): the genomes of soil and plant-associated and newly described type strains.</title>
        <authorList>
            <person name="Whitman W."/>
        </authorList>
    </citation>
    <scope>NUCLEOTIDE SEQUENCE [LARGE SCALE GENOMIC DNA]</scope>
    <source>
        <strain evidence="3 4">CECT 8654</strain>
    </source>
</reference>
<proteinExistence type="inferred from homology"/>
<name>A0A7W4W3M5_9GAMM</name>
<dbReference type="Proteomes" id="UP000537130">
    <property type="component" value="Unassembled WGS sequence"/>
</dbReference>
<dbReference type="EMBL" id="JACHWY010000001">
    <property type="protein sequence ID" value="MBB3046853.1"/>
    <property type="molecule type" value="Genomic_DNA"/>
</dbReference>
<dbReference type="InterPro" id="IPR036291">
    <property type="entry name" value="NAD(P)-bd_dom_sf"/>
</dbReference>
<comment type="similarity">
    <text evidence="1">Belongs to the short-chain dehydrogenases/reductases (SDR) family.</text>
</comment>
<dbReference type="InterPro" id="IPR002347">
    <property type="entry name" value="SDR_fam"/>
</dbReference>
<organism evidence="3 4">
    <name type="scientific">Litorivivens lipolytica</name>
    <dbReference type="NCBI Taxonomy" id="1524264"/>
    <lineage>
        <taxon>Bacteria</taxon>
        <taxon>Pseudomonadati</taxon>
        <taxon>Pseudomonadota</taxon>
        <taxon>Gammaproteobacteria</taxon>
        <taxon>Litorivivens</taxon>
    </lineage>
</organism>
<keyword evidence="2" id="KW-0560">Oxidoreductase</keyword>
<evidence type="ECO:0000256" key="2">
    <source>
        <dbReference type="ARBA" id="ARBA00023002"/>
    </source>
</evidence>
<dbReference type="SUPFAM" id="SSF51735">
    <property type="entry name" value="NAD(P)-binding Rossmann-fold domains"/>
    <property type="match status" value="1"/>
</dbReference>
<dbReference type="GO" id="GO:0050664">
    <property type="term" value="F:oxidoreductase activity, acting on NAD(P)H, oxygen as acceptor"/>
    <property type="evidence" value="ECO:0007669"/>
    <property type="project" value="TreeGrafter"/>
</dbReference>